<dbReference type="PRINTS" id="PR00360">
    <property type="entry name" value="C2DOMAIN"/>
</dbReference>
<dbReference type="GO" id="GO:0035249">
    <property type="term" value="P:synaptic transmission, glutamatergic"/>
    <property type="evidence" value="ECO:0007669"/>
    <property type="project" value="TreeGrafter"/>
</dbReference>
<evidence type="ECO:0000259" key="7">
    <source>
        <dbReference type="PROSITE" id="PS50004"/>
    </source>
</evidence>
<evidence type="ECO:0000256" key="1">
    <source>
        <dbReference type="ARBA" id="ARBA00022723"/>
    </source>
</evidence>
<keyword evidence="4" id="KW-0862">Zinc</keyword>
<dbReference type="SUPFAM" id="SSF49562">
    <property type="entry name" value="C2 domain (Calcium/lipid-binding domain, CaLB)"/>
    <property type="match status" value="2"/>
</dbReference>
<evidence type="ECO:0000256" key="5">
    <source>
        <dbReference type="ARBA" id="ARBA00022837"/>
    </source>
</evidence>
<dbReference type="WBParaSite" id="SRDH1_96120.1">
    <property type="protein sequence ID" value="SRDH1_96120.1"/>
    <property type="gene ID" value="SRDH1_96120"/>
</dbReference>
<evidence type="ECO:0000256" key="2">
    <source>
        <dbReference type="ARBA" id="ARBA00022737"/>
    </source>
</evidence>
<dbReference type="GO" id="GO:0099525">
    <property type="term" value="P:presynaptic dense core vesicle exocytosis"/>
    <property type="evidence" value="ECO:0007669"/>
    <property type="project" value="TreeGrafter"/>
</dbReference>
<dbReference type="Gene3D" id="2.60.40.150">
    <property type="entry name" value="C2 domain"/>
    <property type="match status" value="2"/>
</dbReference>
<dbReference type="InterPro" id="IPR037302">
    <property type="entry name" value="Unc-13_C2B"/>
</dbReference>
<keyword evidence="11" id="KW-1185">Reference proteome</keyword>
<dbReference type="FunFam" id="2.60.40.150:FF:000002">
    <property type="entry name" value="Protein unc-13 homolog B"/>
    <property type="match status" value="1"/>
</dbReference>
<feature type="compositionally biased region" description="Basic and acidic residues" evidence="6">
    <location>
        <begin position="677"/>
        <end position="688"/>
    </location>
</feature>
<evidence type="ECO:0000259" key="10">
    <source>
        <dbReference type="PROSITE" id="PS51259"/>
    </source>
</evidence>
<name>A0AA85GI78_9TREM</name>
<evidence type="ECO:0000256" key="3">
    <source>
        <dbReference type="ARBA" id="ARBA00022771"/>
    </source>
</evidence>
<dbReference type="GO" id="GO:0043195">
    <property type="term" value="C:terminal bouton"/>
    <property type="evidence" value="ECO:0007669"/>
    <property type="project" value="TreeGrafter"/>
</dbReference>
<evidence type="ECO:0000313" key="11">
    <source>
        <dbReference type="Proteomes" id="UP000050792"/>
    </source>
</evidence>
<feature type="domain" description="C2" evidence="7">
    <location>
        <begin position="1139"/>
        <end position="1263"/>
    </location>
</feature>
<dbReference type="Pfam" id="PF00168">
    <property type="entry name" value="C2"/>
    <property type="match status" value="2"/>
</dbReference>
<accession>A0AA85GI78</accession>
<dbReference type="GO" id="GO:0042734">
    <property type="term" value="C:presynaptic membrane"/>
    <property type="evidence" value="ECO:0007669"/>
    <property type="project" value="TreeGrafter"/>
</dbReference>
<dbReference type="FunFam" id="1.10.357.50:FF:000001">
    <property type="entry name" value="Protein unc-13 homolog B"/>
    <property type="match status" value="1"/>
</dbReference>
<evidence type="ECO:0000256" key="6">
    <source>
        <dbReference type="SAM" id="MobiDB-lite"/>
    </source>
</evidence>
<dbReference type="GO" id="GO:0005543">
    <property type="term" value="F:phospholipid binding"/>
    <property type="evidence" value="ECO:0007669"/>
    <property type="project" value="InterPro"/>
</dbReference>
<dbReference type="InterPro" id="IPR014770">
    <property type="entry name" value="Munc13_1"/>
</dbReference>
<keyword evidence="3" id="KW-0863">Zinc-finger</keyword>
<evidence type="ECO:0000259" key="8">
    <source>
        <dbReference type="PROSITE" id="PS50081"/>
    </source>
</evidence>
<dbReference type="PROSITE" id="PS51259">
    <property type="entry name" value="MHD2"/>
    <property type="match status" value="1"/>
</dbReference>
<dbReference type="Pfam" id="PF00130">
    <property type="entry name" value="C1_1"/>
    <property type="match status" value="1"/>
</dbReference>
<reference evidence="12" key="2">
    <citation type="submission" date="2023-11" db="UniProtKB">
        <authorList>
            <consortium name="WormBaseParasite"/>
        </authorList>
    </citation>
    <scope>IDENTIFICATION</scope>
</reference>
<organism evidence="11 12">
    <name type="scientific">Schistosoma rodhaini</name>
    <dbReference type="NCBI Taxonomy" id="6188"/>
    <lineage>
        <taxon>Eukaryota</taxon>
        <taxon>Metazoa</taxon>
        <taxon>Spiralia</taxon>
        <taxon>Lophotrochozoa</taxon>
        <taxon>Platyhelminthes</taxon>
        <taxon>Trematoda</taxon>
        <taxon>Digenea</taxon>
        <taxon>Strigeidida</taxon>
        <taxon>Schistosomatoidea</taxon>
        <taxon>Schistosomatidae</taxon>
        <taxon>Schistosoma</taxon>
    </lineage>
</organism>
<feature type="domain" description="MHD2" evidence="10">
    <location>
        <begin position="1887"/>
        <end position="2047"/>
    </location>
</feature>
<dbReference type="Gene3D" id="1.10.357.50">
    <property type="match status" value="1"/>
</dbReference>
<dbReference type="InterPro" id="IPR046349">
    <property type="entry name" value="C1-like_sf"/>
</dbReference>
<dbReference type="PROSITE" id="PS50004">
    <property type="entry name" value="C2"/>
    <property type="match status" value="2"/>
</dbReference>
<dbReference type="GO" id="GO:0098831">
    <property type="term" value="C:presynaptic active zone cytoplasmic component"/>
    <property type="evidence" value="ECO:0007669"/>
    <property type="project" value="TreeGrafter"/>
</dbReference>
<dbReference type="SMART" id="SM00109">
    <property type="entry name" value="C1"/>
    <property type="match status" value="1"/>
</dbReference>
<dbReference type="GO" id="GO:0030672">
    <property type="term" value="C:synaptic vesicle membrane"/>
    <property type="evidence" value="ECO:0007669"/>
    <property type="project" value="TreeGrafter"/>
</dbReference>
<dbReference type="GO" id="GO:0008270">
    <property type="term" value="F:zinc ion binding"/>
    <property type="evidence" value="ECO:0007669"/>
    <property type="project" value="UniProtKB-KW"/>
</dbReference>
<evidence type="ECO:0000313" key="12">
    <source>
        <dbReference type="WBParaSite" id="SRDH1_96120.1"/>
    </source>
</evidence>
<dbReference type="GO" id="GO:0005509">
    <property type="term" value="F:calcium ion binding"/>
    <property type="evidence" value="ECO:0007669"/>
    <property type="project" value="InterPro"/>
</dbReference>
<dbReference type="InterPro" id="IPR035892">
    <property type="entry name" value="C2_domain_sf"/>
</dbReference>
<sequence length="2247" mass="255486">MSNYPVYHPILPNQSEWDPASEVERIMCGISQQEYPVITSGSHTLPRHYQLREANPITFRYRAMNGGECSTINRYDKNIQHANKMYPWGSPTTSVRQFTTTFHPSYQTSVGYDPSALFSSSPSSVRSDEQLYYRQQRLVKPVNQSRYVLSTNKTFSTAITTNSTTTTTTTTVAYPHNRNTMNNHIMYNTLQLTGRVNQLPVQQTPINHLNNTTRLQYPSALVRTIVRMESSGSQQPQQQQQQQPADIPPALPLRAQRSTNQKVTVPTKPRQLIPIPLEDRVQLDPNMVLYKPNAGINNQNNFDDNLSQSISVQLNHKRNTFDLESHLDCSCDYVRGEAGLWPADVWFERNFHTVDKCTCPHEEVHRFFDNAPSKWKLADTIAMLPIRETDILDDLIDSTSDEDESFHRSLPSVMMESPADTISKTKIVTTNYNDLNVTSTPSLNIPMSSNLNHVQSDVQKDKSTYKTSVTCHNPVTNNTSSNIFCDEDDLVPLGELLSSNTNLLRTISNLDKPEFSVGETTVRLTPASSRKQSLLCLKEDEDERNTSISRRNSSQFMEQREHIPGVTKGVVSTVAIYSVPNDAHCLDVITTNTSRRKSPPGETSSQLWKARIAEREDNIHKNRAKSIYRQFGDGHLTGKSYINTEGTHTEDVLILNNLTDPGRNDMERSIQDMIGEDKTEQQKEERKQSLSPSVNRFLEPDGFVHTENKENAFQIDNVAEALDRLHQDMRSAIESKLVDNSSSSTMNKEGSLTISPKMESCSNLLDKQNKHLYTKYDWRDENRELSQNKENHLIHDIELMGGDNNTEHDQEIDVDHYFLQPRRSTLKLDDNDLSVIRYPGSRKSTGNNYIGHVPSDNREFNDKTQNISDNDEENDVGVHYYEDDRNSMVEENEELNQSMEYKLNDELTDPSLSQKSGQTIRVNKYGRAKERWSLLRTHVGKVGRQKAEDSDSTSAFGFYRSIESQPEQQPWAKKAIPMVGDLVLRTMAQKRTLTSLSSNLASWTLTDQELKMHVYRKTLQALAYPISSNTPHNFQLFSATSPTYCYECEGLLWGVARQGLRCTECGVKCHDKCKRLLNADCLQRAAEKSLRHGAVDKAQAAMEAIRALIQRRITERSDIFEFLANVFQIDVHSMTHLNALEFAQKSIVAGASQWSAKIAITVKSAQGLIGKDKTGRSDPYVTVQVGKVRKRTKTVLQELNPTWDEKFLFECDNALERIKLRVWDEDNDLKSKIRQKFTRESDDFLGQTIIEVRTLSGEMDVWYNLEKRTDKSAVSGAIRLLISVEIKGEEQMASFHVQYTALHGSIFCYLCKENEPVFLPDQTHITQAQNNGNEAWRVYFNPIGQEIVDEFAIRYGIEPIFQAMTHFACLTAKYNYPGVPAQLSVLLANINAFYAHTTSSNSQTASERFSASNFGREKFIKLLDNLYIAIRIDLSKYRTVFPASQPERLIDLKSTVDLLTSITFFRLKVQELSSPPRTGQILRECIEACIHATYQCLCENVHDLYGKSLQATNTESGNAEFGSDNMNSGTGQSLIGELDQVDGIRSLTYWHRLITLVVSVLEDDRKHYAPVLNQFPHEINLGDMSAEMIWKCLSEDLANGLVQHTITAKYYFNNTEEDILDSLSKVNKLYDSSQLTGQNKVVLKSGMNKIKSSDYMNLCFRVKWFYNTYIATLTRFKNSVPDYPRWFEGLVLIWLAENDEVSANYLRNAYDRDKQDGFQCSSEHVLYSNSVVDVFTQLNQCFDVIRKLECPDKQVEGHFFHRFSLTVEKVLLAYADRVLADFPTYKTDQRVACILVNNTQQLRVQLEKVYENMARESLESNTRDRLSALQGRLNEVVDKLAIQLTDQFEAGVRSHARECGKLLQKCRPSNSSDNTTGRSVSKEDEANECLQPLMDHFESILSILANVCDKTVLKRILKQLWRITMCNLEKLVVLPAVTDQKQLATGLLLSSNTPAKLIGGAQSLLSHVGSQVVQGKILSETTREPEKGLTPYQCELLGICLNTIRVYFHAGGRGVKRSFLDRSPELHSLRQVLALYSQATDELLRDFIATQTSQDYLANEEPVGYLTLQVEIFKHPGTGEYKVNVKIHTASDLNWSLATGMFRPFVEVYIFGPLLSDRKRKAATKSKSVTTMPIYHETFVFFLSNQSDPEWYELHLSVKDYCFGRTDRLVGVTVLSLSRALNLGATPIRLPLGRRLHFTETGWTVLRVLSQRVNTDDVAREFVRAKSEYRTPTDNDNTGSLTQQNGE</sequence>
<feature type="compositionally biased region" description="Polar residues" evidence="6">
    <location>
        <begin position="2234"/>
        <end position="2247"/>
    </location>
</feature>
<dbReference type="Pfam" id="PF06292">
    <property type="entry name" value="MUN"/>
    <property type="match status" value="2"/>
</dbReference>
<keyword evidence="1" id="KW-0479">Metal-binding</keyword>
<dbReference type="GO" id="GO:0061789">
    <property type="term" value="P:dense core granule priming"/>
    <property type="evidence" value="ECO:0007669"/>
    <property type="project" value="TreeGrafter"/>
</dbReference>
<dbReference type="PANTHER" id="PTHR10480">
    <property type="entry name" value="PROTEIN UNC-13 HOMOLOG"/>
    <property type="match status" value="1"/>
</dbReference>
<dbReference type="GO" id="GO:0016082">
    <property type="term" value="P:synaptic vesicle priming"/>
    <property type="evidence" value="ECO:0007669"/>
    <property type="project" value="TreeGrafter"/>
</dbReference>
<dbReference type="Gene3D" id="1.20.58.1100">
    <property type="match status" value="1"/>
</dbReference>
<dbReference type="Gene3D" id="3.30.60.20">
    <property type="match status" value="1"/>
</dbReference>
<dbReference type="InterPro" id="IPR000008">
    <property type="entry name" value="C2_dom"/>
</dbReference>
<dbReference type="PROSITE" id="PS50081">
    <property type="entry name" value="ZF_DAG_PE_2"/>
    <property type="match status" value="1"/>
</dbReference>
<feature type="domain" description="MHD1" evidence="9">
    <location>
        <begin position="1617"/>
        <end position="1778"/>
    </location>
</feature>
<reference evidence="11" key="1">
    <citation type="submission" date="2022-06" db="EMBL/GenBank/DDBJ databases">
        <authorList>
            <person name="Berger JAMES D."/>
            <person name="Berger JAMES D."/>
        </authorList>
    </citation>
    <scope>NUCLEOTIDE SEQUENCE [LARGE SCALE GENOMIC DNA]</scope>
</reference>
<dbReference type="InterPro" id="IPR027080">
    <property type="entry name" value="Unc-13"/>
</dbReference>
<feature type="region of interest" description="Disordered" evidence="6">
    <location>
        <begin position="677"/>
        <end position="698"/>
    </location>
</feature>
<dbReference type="GO" id="GO:0016081">
    <property type="term" value="P:synaptic vesicle docking"/>
    <property type="evidence" value="ECO:0007669"/>
    <property type="project" value="TreeGrafter"/>
</dbReference>
<dbReference type="GO" id="GO:0017075">
    <property type="term" value="F:syntaxin-1 binding"/>
    <property type="evidence" value="ECO:0007669"/>
    <property type="project" value="TreeGrafter"/>
</dbReference>
<dbReference type="SUPFAM" id="SSF57889">
    <property type="entry name" value="Cysteine-rich domain"/>
    <property type="match status" value="1"/>
</dbReference>
<feature type="region of interest" description="Disordered" evidence="6">
    <location>
        <begin position="846"/>
        <end position="872"/>
    </location>
</feature>
<dbReference type="PROSITE" id="PS51258">
    <property type="entry name" value="MHD1"/>
    <property type="match status" value="1"/>
</dbReference>
<dbReference type="GO" id="GO:0005516">
    <property type="term" value="F:calmodulin binding"/>
    <property type="evidence" value="ECO:0007669"/>
    <property type="project" value="TreeGrafter"/>
</dbReference>
<dbReference type="InterPro" id="IPR002219">
    <property type="entry name" value="PKC_DAG/PE"/>
</dbReference>
<feature type="domain" description="Phorbol-ester/DAG-type" evidence="8">
    <location>
        <begin position="1031"/>
        <end position="1081"/>
    </location>
</feature>
<dbReference type="SMART" id="SM01145">
    <property type="entry name" value="DUF1041"/>
    <property type="match status" value="1"/>
</dbReference>
<protein>
    <submittedName>
        <fullName evidence="12">Uncharacterized protein</fullName>
    </submittedName>
</protein>
<dbReference type="GO" id="GO:0031594">
    <property type="term" value="C:neuromuscular junction"/>
    <property type="evidence" value="ECO:0007669"/>
    <property type="project" value="TreeGrafter"/>
</dbReference>
<keyword evidence="2" id="KW-0677">Repeat</keyword>
<dbReference type="InterPro" id="IPR014772">
    <property type="entry name" value="Munc13_dom-2"/>
</dbReference>
<evidence type="ECO:0000256" key="4">
    <source>
        <dbReference type="ARBA" id="ARBA00022833"/>
    </source>
</evidence>
<keyword evidence="5" id="KW-0106">Calcium</keyword>
<dbReference type="PANTHER" id="PTHR10480:SF12">
    <property type="entry name" value="UNC-13, ISOFORM E"/>
    <property type="match status" value="1"/>
</dbReference>
<dbReference type="InterPro" id="IPR010439">
    <property type="entry name" value="MUN_dom"/>
</dbReference>
<proteinExistence type="predicted"/>
<dbReference type="CDD" id="cd04027">
    <property type="entry name" value="C2B_Munc13"/>
    <property type="match status" value="1"/>
</dbReference>
<dbReference type="GO" id="GO:0019992">
    <property type="term" value="F:diacylglycerol binding"/>
    <property type="evidence" value="ECO:0007669"/>
    <property type="project" value="InterPro"/>
</dbReference>
<dbReference type="SMART" id="SM00239">
    <property type="entry name" value="C2"/>
    <property type="match status" value="2"/>
</dbReference>
<dbReference type="Proteomes" id="UP000050792">
    <property type="component" value="Unassembled WGS sequence"/>
</dbReference>
<feature type="region of interest" description="Disordered" evidence="6">
    <location>
        <begin position="2227"/>
        <end position="2247"/>
    </location>
</feature>
<feature type="domain" description="C2" evidence="7">
    <location>
        <begin position="2062"/>
        <end position="2192"/>
    </location>
</feature>
<evidence type="ECO:0000259" key="9">
    <source>
        <dbReference type="PROSITE" id="PS51258"/>
    </source>
</evidence>
<dbReference type="PROSITE" id="PS00479">
    <property type="entry name" value="ZF_DAG_PE_1"/>
    <property type="match status" value="1"/>
</dbReference>